<protein>
    <recommendedName>
        <fullName evidence="1">Myb/SANT-like domain-containing protein</fullName>
    </recommendedName>
</protein>
<feature type="domain" description="Myb/SANT-like" evidence="1">
    <location>
        <begin position="30"/>
        <end position="109"/>
    </location>
</feature>
<dbReference type="InterPro" id="IPR045026">
    <property type="entry name" value="LIMYB"/>
</dbReference>
<evidence type="ECO:0000313" key="2">
    <source>
        <dbReference type="EMBL" id="KAG7384210.1"/>
    </source>
</evidence>
<dbReference type="OrthoDB" id="127850at2759"/>
<evidence type="ECO:0000259" key="1">
    <source>
        <dbReference type="Pfam" id="PF12776"/>
    </source>
</evidence>
<sequence length="142" mass="16520">MSKQSNDSEHMRAKWTKFEEMDLLSEYFDARRNLSLATDKGIKSKAWTQLTAELNAKNKRNLTRVSQYKSKLDRLMRDYDLYKEITNLSGCGICPDTDKPLLDDDVWEKLIEARPKQKGKLKEFRKNGFEHKRICSLIAGGS</sequence>
<reference evidence="2" key="1">
    <citation type="submission" date="2021-02" db="EMBL/GenBank/DDBJ databases">
        <authorList>
            <person name="Palmer J.M."/>
        </authorList>
    </citation>
    <scope>NUCLEOTIDE SEQUENCE</scope>
    <source>
        <strain evidence="2">SCRP734</strain>
    </source>
</reference>
<gene>
    <name evidence="2" type="ORF">PHYPSEUDO_002898</name>
</gene>
<name>A0A8T1VWD0_9STRA</name>
<dbReference type="Proteomes" id="UP000694044">
    <property type="component" value="Unassembled WGS sequence"/>
</dbReference>
<keyword evidence="3" id="KW-1185">Reference proteome</keyword>
<dbReference type="AlphaFoldDB" id="A0A8T1VWD0"/>
<dbReference type="Pfam" id="PF12776">
    <property type="entry name" value="Myb_DNA-bind_3"/>
    <property type="match status" value="1"/>
</dbReference>
<proteinExistence type="predicted"/>
<dbReference type="InterPro" id="IPR024752">
    <property type="entry name" value="Myb/SANT-like_dom"/>
</dbReference>
<accession>A0A8T1VWD0</accession>
<comment type="caution">
    <text evidence="2">The sequence shown here is derived from an EMBL/GenBank/DDBJ whole genome shotgun (WGS) entry which is preliminary data.</text>
</comment>
<dbReference type="PANTHER" id="PTHR47584:SF14">
    <property type="entry name" value="L10-INTERACTING MYB DOMAIN-CONTAINING PROTEIN-LIKE"/>
    <property type="match status" value="1"/>
</dbReference>
<organism evidence="2 3">
    <name type="scientific">Phytophthora pseudosyringae</name>
    <dbReference type="NCBI Taxonomy" id="221518"/>
    <lineage>
        <taxon>Eukaryota</taxon>
        <taxon>Sar</taxon>
        <taxon>Stramenopiles</taxon>
        <taxon>Oomycota</taxon>
        <taxon>Peronosporomycetes</taxon>
        <taxon>Peronosporales</taxon>
        <taxon>Peronosporaceae</taxon>
        <taxon>Phytophthora</taxon>
    </lineage>
</organism>
<dbReference type="EMBL" id="JAGDFM010000154">
    <property type="protein sequence ID" value="KAG7384210.1"/>
    <property type="molecule type" value="Genomic_DNA"/>
</dbReference>
<dbReference type="PANTHER" id="PTHR47584">
    <property type="match status" value="1"/>
</dbReference>
<evidence type="ECO:0000313" key="3">
    <source>
        <dbReference type="Proteomes" id="UP000694044"/>
    </source>
</evidence>